<proteinExistence type="predicted"/>
<dbReference type="InterPro" id="IPR036582">
    <property type="entry name" value="Mao_N_sf"/>
</dbReference>
<dbReference type="Gene3D" id="2.120.10.30">
    <property type="entry name" value="TolB, C-terminal domain"/>
    <property type="match status" value="1"/>
</dbReference>
<evidence type="ECO:0000313" key="4">
    <source>
        <dbReference type="Proteomes" id="UP000558113"/>
    </source>
</evidence>
<protein>
    <recommendedName>
        <fullName evidence="2">Copper amine oxidase-like N-terminal domain-containing protein</fullName>
    </recommendedName>
</protein>
<dbReference type="PANTHER" id="PTHR36842:SF1">
    <property type="entry name" value="PROTEIN TOLB"/>
    <property type="match status" value="1"/>
</dbReference>
<keyword evidence="4" id="KW-1185">Reference proteome</keyword>
<name>A0A7X4YJR7_9BACL</name>
<dbReference type="Gene3D" id="3.30.457.10">
    <property type="entry name" value="Copper amine oxidase-like, N-terminal domain"/>
    <property type="match status" value="1"/>
</dbReference>
<evidence type="ECO:0000259" key="2">
    <source>
        <dbReference type="Pfam" id="PF07833"/>
    </source>
</evidence>
<dbReference type="RefSeq" id="WP_161693466.1">
    <property type="nucleotide sequence ID" value="NZ_JAAAMU010000001.1"/>
</dbReference>
<dbReference type="Pfam" id="PF07833">
    <property type="entry name" value="Cu_amine_oxidN1"/>
    <property type="match status" value="1"/>
</dbReference>
<comment type="caution">
    <text evidence="3">The sequence shown here is derived from an EMBL/GenBank/DDBJ whole genome shotgun (WGS) entry which is preliminary data.</text>
</comment>
<feature type="domain" description="Copper amine oxidase-like N-terminal" evidence="2">
    <location>
        <begin position="42"/>
        <end position="139"/>
    </location>
</feature>
<dbReference type="PANTHER" id="PTHR36842">
    <property type="entry name" value="PROTEIN TOLB HOMOLOG"/>
    <property type="match status" value="1"/>
</dbReference>
<dbReference type="InterPro" id="IPR011042">
    <property type="entry name" value="6-blade_b-propeller_TolB-like"/>
</dbReference>
<evidence type="ECO:0000313" key="3">
    <source>
        <dbReference type="EMBL" id="NBC67557.1"/>
    </source>
</evidence>
<gene>
    <name evidence="3" type="ORF">GT003_00930</name>
</gene>
<dbReference type="AlphaFoldDB" id="A0A7X4YJR7"/>
<dbReference type="SUPFAM" id="SSF55383">
    <property type="entry name" value="Copper amine oxidase, domain N"/>
    <property type="match status" value="1"/>
</dbReference>
<dbReference type="OrthoDB" id="2768010at2"/>
<sequence length="467" mass="48364">MSMKKTLMISALAAALSTSVIGVASAATPQQTTATAPFNVMVNDSSIQVRSIQANGTTLVSLRDIGSATGALFVVNVKSGVTAYIQGHSVELHAGSAAAMVDGEQVDLQQAVVSVNGSYYISIEDFVGAFGVDGAMDDAGKAWIDSVERIHADTISWINAGQLLASTLSDEGRTDYIVDAKTSAFTKVLSSDSASELSVSPDGKKAAYTDDDGAVYVIDLTSKSFNSQTVTADNSIKPELVWSADGSAIYFLQSDKGTVIQKLNVADGKLTQVLSDKVDYKSNLSVSTDGTKFFYVVSKPGAVTADANKPVDVDDVAIDTTGTEPQIYFFDASVKDAAAGTKLTSSTDDKIFVGAAADGSKAYYISAVDGQPSSLVAVAQDKTVTKLIGDKDVLQAAFAGDKIYALTDAGEQTALYEVDAVSGTSKLIANLDGNVSEVVAAPGAPAAVVIDDMTYVVDGGSLMKVTK</sequence>
<organism evidence="3 4">
    <name type="scientific">Paenibacillus sacheonensis</name>
    <dbReference type="NCBI Taxonomy" id="742054"/>
    <lineage>
        <taxon>Bacteria</taxon>
        <taxon>Bacillati</taxon>
        <taxon>Bacillota</taxon>
        <taxon>Bacilli</taxon>
        <taxon>Bacillales</taxon>
        <taxon>Paenibacillaceae</taxon>
        <taxon>Paenibacillus</taxon>
    </lineage>
</organism>
<dbReference type="InterPro" id="IPR012854">
    <property type="entry name" value="Cu_amine_oxidase-like_N"/>
</dbReference>
<evidence type="ECO:0000256" key="1">
    <source>
        <dbReference type="SAM" id="SignalP"/>
    </source>
</evidence>
<dbReference type="EMBL" id="JAAAMU010000001">
    <property type="protein sequence ID" value="NBC67557.1"/>
    <property type="molecule type" value="Genomic_DNA"/>
</dbReference>
<dbReference type="SUPFAM" id="SSF82171">
    <property type="entry name" value="DPP6 N-terminal domain-like"/>
    <property type="match status" value="1"/>
</dbReference>
<dbReference type="Proteomes" id="UP000558113">
    <property type="component" value="Unassembled WGS sequence"/>
</dbReference>
<keyword evidence="1" id="KW-0732">Signal</keyword>
<accession>A0A7X4YJR7</accession>
<reference evidence="3 4" key="1">
    <citation type="submission" date="2020-01" db="EMBL/GenBank/DDBJ databases">
        <title>Paenibacillus soybeanensis sp. nov. isolated from the nodules of soybean (Glycine max(L.) Merr).</title>
        <authorList>
            <person name="Wang H."/>
        </authorList>
    </citation>
    <scope>NUCLEOTIDE SEQUENCE [LARGE SCALE GENOMIC DNA]</scope>
    <source>
        <strain evidence="3 4">DSM 23054</strain>
    </source>
</reference>
<feature type="signal peptide" evidence="1">
    <location>
        <begin position="1"/>
        <end position="26"/>
    </location>
</feature>
<feature type="chain" id="PRO_5031104993" description="Copper amine oxidase-like N-terminal domain-containing protein" evidence="1">
    <location>
        <begin position="27"/>
        <end position="467"/>
    </location>
</feature>